<dbReference type="InterPro" id="IPR034660">
    <property type="entry name" value="DinB/YfiT-like"/>
</dbReference>
<evidence type="ECO:0000313" key="3">
    <source>
        <dbReference type="Proteomes" id="UP000184420"/>
    </source>
</evidence>
<sequence>MLNNILPALFEVEINKLEEEIRLYTSDEDVWKVLPGTSNSGGTLCLHICGNLRHFIGVGFGNTGYVRDRPYEFSARDLKREVLLEAIADTRNMLSAVLPTLDPVKMEQDFTDNPMQVPMTYGAFVVHIYGHMRYHLGQINYHRRIIS</sequence>
<dbReference type="EMBL" id="FRBL01000003">
    <property type="protein sequence ID" value="SHL46800.1"/>
    <property type="molecule type" value="Genomic_DNA"/>
</dbReference>
<accession>A0A1M7AVM7</accession>
<dbReference type="RefSeq" id="WP_073080246.1">
    <property type="nucleotide sequence ID" value="NZ_FRBL01000003.1"/>
</dbReference>
<dbReference type="Gene3D" id="1.20.120.450">
    <property type="entry name" value="dinb family like domain"/>
    <property type="match status" value="1"/>
</dbReference>
<proteinExistence type="predicted"/>
<dbReference type="AlphaFoldDB" id="A0A1M7AVM7"/>
<dbReference type="OrthoDB" id="893570at2"/>
<name>A0A1M7AVM7_9BACT</name>
<dbReference type="InterPro" id="IPR024775">
    <property type="entry name" value="DinB-like"/>
</dbReference>
<dbReference type="SUPFAM" id="SSF109854">
    <property type="entry name" value="DinB/YfiT-like putative metalloenzymes"/>
    <property type="match status" value="1"/>
</dbReference>
<organism evidence="2 3">
    <name type="scientific">Chitinophaga jiangningensis</name>
    <dbReference type="NCBI Taxonomy" id="1419482"/>
    <lineage>
        <taxon>Bacteria</taxon>
        <taxon>Pseudomonadati</taxon>
        <taxon>Bacteroidota</taxon>
        <taxon>Chitinophagia</taxon>
        <taxon>Chitinophagales</taxon>
        <taxon>Chitinophagaceae</taxon>
        <taxon>Chitinophaga</taxon>
    </lineage>
</organism>
<dbReference type="Proteomes" id="UP000184420">
    <property type="component" value="Unassembled WGS sequence"/>
</dbReference>
<evidence type="ECO:0000259" key="1">
    <source>
        <dbReference type="Pfam" id="PF12867"/>
    </source>
</evidence>
<feature type="domain" description="DinB-like" evidence="1">
    <location>
        <begin position="47"/>
        <end position="139"/>
    </location>
</feature>
<protein>
    <submittedName>
        <fullName evidence="2">DinB superfamily protein</fullName>
    </submittedName>
</protein>
<keyword evidence="3" id="KW-1185">Reference proteome</keyword>
<gene>
    <name evidence="2" type="ORF">SAMN05444266_103427</name>
</gene>
<reference evidence="2 3" key="1">
    <citation type="submission" date="2016-11" db="EMBL/GenBank/DDBJ databases">
        <authorList>
            <person name="Jaros S."/>
            <person name="Januszkiewicz K."/>
            <person name="Wedrychowicz H."/>
        </authorList>
    </citation>
    <scope>NUCLEOTIDE SEQUENCE [LARGE SCALE GENOMIC DNA]</scope>
    <source>
        <strain evidence="2 3">DSM 27406</strain>
    </source>
</reference>
<evidence type="ECO:0000313" key="2">
    <source>
        <dbReference type="EMBL" id="SHL46800.1"/>
    </source>
</evidence>
<dbReference type="STRING" id="1419482.SAMN05444266_103427"/>
<dbReference type="Pfam" id="PF12867">
    <property type="entry name" value="DinB_2"/>
    <property type="match status" value="1"/>
</dbReference>